<evidence type="ECO:0000313" key="5">
    <source>
        <dbReference type="Proteomes" id="UP001249945"/>
    </source>
</evidence>
<feature type="region of interest" description="Disordered" evidence="1">
    <location>
        <begin position="42"/>
        <end position="81"/>
    </location>
</feature>
<name>A0AAW8RDC3_CARDV</name>
<evidence type="ECO:0000256" key="2">
    <source>
        <dbReference type="SAM" id="SignalP"/>
    </source>
</evidence>
<reference evidence="4" key="1">
    <citation type="submission" date="2022-04" db="EMBL/GenBank/DDBJ databases">
        <title>Draft genome sequences of lactic acid bacteria (LAB) strains involved in meat spoilage.</title>
        <authorList>
            <person name="Palevich N."/>
        </authorList>
    </citation>
    <scope>NUCLEOTIDE SEQUENCE</scope>
    <source>
        <strain evidence="4">9-14</strain>
    </source>
</reference>
<feature type="domain" description="WxL" evidence="3">
    <location>
        <begin position="30"/>
        <end position="251"/>
    </location>
</feature>
<feature type="signal peptide" evidence="2">
    <location>
        <begin position="1"/>
        <end position="26"/>
    </location>
</feature>
<dbReference type="AlphaFoldDB" id="A0AAW8RDC3"/>
<gene>
    <name evidence="4" type="ORF">MX635_10920</name>
</gene>
<dbReference type="RefSeq" id="WP_311780735.1">
    <property type="nucleotide sequence ID" value="NZ_JALRMQ010000008.1"/>
</dbReference>
<sequence>MKLSKLVTSSALVLLTLGATTSTALAADGGVYESNGVVEFIPNDGITPPVDPENPDPTNPVDPIDPTDPEGPNPGTNGPLSIDYASSLSFGKNKITNKDEIYYANAQELKDGSFKPNYVQISDNRGTNAGWSLTVKQEGQFQNKETQNKVLTGTVLKLAESTAVSNAEGVTAPTTSDIILDPSGATSPVMSAQTGNGAGTWVDRFGTVEAMEIDGETIQKNKAITLEVPGSTPKDAVKYSTKLTWTLTDTPGNE</sequence>
<keyword evidence="2" id="KW-0732">Signal</keyword>
<dbReference type="EMBL" id="JALRMR010000014">
    <property type="protein sequence ID" value="MDT1974905.1"/>
    <property type="molecule type" value="Genomic_DNA"/>
</dbReference>
<proteinExistence type="predicted"/>
<protein>
    <submittedName>
        <fullName evidence="4">WxL domain-containing protein</fullName>
    </submittedName>
</protein>
<feature type="chain" id="PRO_5043959188" evidence="2">
    <location>
        <begin position="27"/>
        <end position="254"/>
    </location>
</feature>
<dbReference type="Proteomes" id="UP001249945">
    <property type="component" value="Unassembled WGS sequence"/>
</dbReference>
<organism evidence="4 5">
    <name type="scientific">Carnobacterium divergens</name>
    <name type="common">Lactobacillus divergens</name>
    <dbReference type="NCBI Taxonomy" id="2748"/>
    <lineage>
        <taxon>Bacteria</taxon>
        <taxon>Bacillati</taxon>
        <taxon>Bacillota</taxon>
        <taxon>Bacilli</taxon>
        <taxon>Lactobacillales</taxon>
        <taxon>Carnobacteriaceae</taxon>
        <taxon>Carnobacterium</taxon>
    </lineage>
</organism>
<accession>A0AAW8RDC3</accession>
<feature type="compositionally biased region" description="Pro residues" evidence="1">
    <location>
        <begin position="49"/>
        <end position="60"/>
    </location>
</feature>
<evidence type="ECO:0000256" key="1">
    <source>
        <dbReference type="SAM" id="MobiDB-lite"/>
    </source>
</evidence>
<comment type="caution">
    <text evidence="4">The sequence shown here is derived from an EMBL/GenBank/DDBJ whole genome shotgun (WGS) entry which is preliminary data.</text>
</comment>
<dbReference type="InterPro" id="IPR027994">
    <property type="entry name" value="WxL_dom"/>
</dbReference>
<dbReference type="Pfam" id="PF13731">
    <property type="entry name" value="WxL"/>
    <property type="match status" value="1"/>
</dbReference>
<evidence type="ECO:0000313" key="4">
    <source>
        <dbReference type="EMBL" id="MDT1974905.1"/>
    </source>
</evidence>
<evidence type="ECO:0000259" key="3">
    <source>
        <dbReference type="Pfam" id="PF13731"/>
    </source>
</evidence>